<protein>
    <submittedName>
        <fullName evidence="1">Uroporphyrinogen-III synthase</fullName>
    </submittedName>
</protein>
<name>A0A6B0SSN2_9EURY</name>
<evidence type="ECO:0000313" key="1">
    <source>
        <dbReference type="EMBL" id="MXR22563.1"/>
    </source>
</evidence>
<reference evidence="1 2" key="1">
    <citation type="submission" date="2019-12" db="EMBL/GenBank/DDBJ databases">
        <title>Isolation and characterization of three novel carbon monoxide-oxidizing members of Halobacteria from salione crusts and soils.</title>
        <authorList>
            <person name="Myers M.R."/>
            <person name="King G.M."/>
        </authorList>
    </citation>
    <scope>NUCLEOTIDE SEQUENCE [LARGE SCALE GENOMIC DNA]</scope>
    <source>
        <strain evidence="1 2">PCN9</strain>
    </source>
</reference>
<organism evidence="1 2">
    <name type="scientific">Halobacterium bonnevillei</name>
    <dbReference type="NCBI Taxonomy" id="2692200"/>
    <lineage>
        <taxon>Archaea</taxon>
        <taxon>Methanobacteriati</taxon>
        <taxon>Methanobacteriota</taxon>
        <taxon>Stenosarchaea group</taxon>
        <taxon>Halobacteria</taxon>
        <taxon>Halobacteriales</taxon>
        <taxon>Halobacteriaceae</taxon>
        <taxon>Halobacterium</taxon>
    </lineage>
</organism>
<proteinExistence type="predicted"/>
<comment type="caution">
    <text evidence="1">The sequence shown here is derived from an EMBL/GenBank/DDBJ whole genome shotgun (WGS) entry which is preliminary data.</text>
</comment>
<dbReference type="InterPro" id="IPR036108">
    <property type="entry name" value="4pyrrol_syn_uPrphyn_synt_sf"/>
</dbReference>
<dbReference type="GO" id="GO:0033014">
    <property type="term" value="P:tetrapyrrole biosynthetic process"/>
    <property type="evidence" value="ECO:0007669"/>
    <property type="project" value="InterPro"/>
</dbReference>
<gene>
    <name evidence="1" type="ORF">GRX66_19030</name>
</gene>
<dbReference type="SUPFAM" id="SSF69618">
    <property type="entry name" value="HemD-like"/>
    <property type="match status" value="1"/>
</dbReference>
<dbReference type="Gene3D" id="3.40.50.10090">
    <property type="match status" value="1"/>
</dbReference>
<sequence length="47" mass="4989">LAGLNDAVVGAIGPPTRETAQRRGVDVDVVPADADFEQLARDVRDEL</sequence>
<dbReference type="Proteomes" id="UP000471521">
    <property type="component" value="Unassembled WGS sequence"/>
</dbReference>
<dbReference type="GO" id="GO:0004852">
    <property type="term" value="F:uroporphyrinogen-III synthase activity"/>
    <property type="evidence" value="ECO:0007669"/>
    <property type="project" value="InterPro"/>
</dbReference>
<keyword evidence="2" id="KW-1185">Reference proteome</keyword>
<dbReference type="EMBL" id="WUUU01000334">
    <property type="protein sequence ID" value="MXR22563.1"/>
    <property type="molecule type" value="Genomic_DNA"/>
</dbReference>
<accession>A0A6B0SSN2</accession>
<evidence type="ECO:0000313" key="2">
    <source>
        <dbReference type="Proteomes" id="UP000471521"/>
    </source>
</evidence>
<feature type="non-terminal residue" evidence="1">
    <location>
        <position position="1"/>
    </location>
</feature>
<dbReference type="AlphaFoldDB" id="A0A6B0SSN2"/>